<dbReference type="OrthoDB" id="67602at2759"/>
<feature type="compositionally biased region" description="Low complexity" evidence="1">
    <location>
        <begin position="222"/>
        <end position="241"/>
    </location>
</feature>
<dbReference type="AlphaFoldDB" id="W4FSC2"/>
<dbReference type="EMBL" id="KI913171">
    <property type="protein sequence ID" value="ETV69851.1"/>
    <property type="molecule type" value="Genomic_DNA"/>
</dbReference>
<feature type="region of interest" description="Disordered" evidence="1">
    <location>
        <begin position="192"/>
        <end position="241"/>
    </location>
</feature>
<dbReference type="SUPFAM" id="SSF49562">
    <property type="entry name" value="C2 domain (Calcium/lipid-binding domain, CaLB)"/>
    <property type="match status" value="1"/>
</dbReference>
<dbReference type="GeneID" id="20816462"/>
<gene>
    <name evidence="2" type="ORF">H257_14466</name>
</gene>
<accession>W4FSC2</accession>
<organism evidence="2">
    <name type="scientific">Aphanomyces astaci</name>
    <name type="common">Crayfish plague agent</name>
    <dbReference type="NCBI Taxonomy" id="112090"/>
    <lineage>
        <taxon>Eukaryota</taxon>
        <taxon>Sar</taxon>
        <taxon>Stramenopiles</taxon>
        <taxon>Oomycota</taxon>
        <taxon>Saprolegniomycetes</taxon>
        <taxon>Saprolegniales</taxon>
        <taxon>Verrucalvaceae</taxon>
        <taxon>Aphanomyces</taxon>
    </lineage>
</organism>
<dbReference type="InterPro" id="IPR035892">
    <property type="entry name" value="C2_domain_sf"/>
</dbReference>
<reference evidence="2" key="1">
    <citation type="submission" date="2013-12" db="EMBL/GenBank/DDBJ databases">
        <title>The Genome Sequence of Aphanomyces astaci APO3.</title>
        <authorList>
            <consortium name="The Broad Institute Genomics Platform"/>
            <person name="Russ C."/>
            <person name="Tyler B."/>
            <person name="van West P."/>
            <person name="Dieguez-Uribeondo J."/>
            <person name="Young S.K."/>
            <person name="Zeng Q."/>
            <person name="Gargeya S."/>
            <person name="Fitzgerald M."/>
            <person name="Abouelleil A."/>
            <person name="Alvarado L."/>
            <person name="Chapman S.B."/>
            <person name="Gainer-Dewar J."/>
            <person name="Goldberg J."/>
            <person name="Griggs A."/>
            <person name="Gujja S."/>
            <person name="Hansen M."/>
            <person name="Howarth C."/>
            <person name="Imamovic A."/>
            <person name="Ireland A."/>
            <person name="Larimer J."/>
            <person name="McCowan C."/>
            <person name="Murphy C."/>
            <person name="Pearson M."/>
            <person name="Poon T.W."/>
            <person name="Priest M."/>
            <person name="Roberts A."/>
            <person name="Saif S."/>
            <person name="Shea T."/>
            <person name="Sykes S."/>
            <person name="Wortman J."/>
            <person name="Nusbaum C."/>
            <person name="Birren B."/>
        </authorList>
    </citation>
    <scope>NUCLEOTIDE SEQUENCE [LARGE SCALE GENOMIC DNA]</scope>
    <source>
        <strain evidence="2">APO3</strain>
    </source>
</reference>
<proteinExistence type="predicted"/>
<evidence type="ECO:0008006" key="3">
    <source>
        <dbReference type="Google" id="ProtNLM"/>
    </source>
</evidence>
<dbReference type="VEuPathDB" id="FungiDB:H257_14466"/>
<evidence type="ECO:0000313" key="2">
    <source>
        <dbReference type="EMBL" id="ETV69851.1"/>
    </source>
</evidence>
<sequence length="306" mass="33702">MPCFPHPTKLVLTLHSASLLPGPAMRNVHAVVTSGDKTFQSNSFHPKTTSPIWEQAAFAFNVRAKTHLCIHVRVVGTKNLRKRGLGHFYLNFSNRRLSKQGTLALTCPLVGGCGGIVNMSIQILYEAHPIRDWAIREVTKDISTRRPCHSLLQCVAKGSIREDIFKNACGACFLALVLAHNERDDSFTAKELVRPASPCDPSPMSTLASDSTEDDNPHQRPSPRSTGSSSSPLIDDSSDSPSCPTIQAWMQAVYPQVNSASSDQYNNLVTSFSMCYQLVRQQLPVLVVVLQVCLLVNLVQFNRICQ</sequence>
<name>W4FSC2_APHAT</name>
<evidence type="ECO:0000256" key="1">
    <source>
        <dbReference type="SAM" id="MobiDB-lite"/>
    </source>
</evidence>
<protein>
    <recommendedName>
        <fullName evidence="3">C2 domain-containing protein</fullName>
    </recommendedName>
</protein>
<dbReference type="RefSeq" id="XP_009840589.1">
    <property type="nucleotide sequence ID" value="XM_009842287.1"/>
</dbReference>